<feature type="compositionally biased region" description="Polar residues" evidence="1">
    <location>
        <begin position="325"/>
        <end position="348"/>
    </location>
</feature>
<dbReference type="PROSITE" id="PS51294">
    <property type="entry name" value="HTH_MYB"/>
    <property type="match status" value="1"/>
</dbReference>
<dbReference type="CDD" id="cd00167">
    <property type="entry name" value="SANT"/>
    <property type="match status" value="1"/>
</dbReference>
<dbReference type="SUPFAM" id="SSF46689">
    <property type="entry name" value="Homeodomain-like"/>
    <property type="match status" value="1"/>
</dbReference>
<feature type="compositionally biased region" description="Polar residues" evidence="1">
    <location>
        <begin position="455"/>
        <end position="474"/>
    </location>
</feature>
<evidence type="ECO:0000259" key="2">
    <source>
        <dbReference type="PROSITE" id="PS50090"/>
    </source>
</evidence>
<dbReference type="InterPro" id="IPR017930">
    <property type="entry name" value="Myb_dom"/>
</dbReference>
<evidence type="ECO:0000313" key="5">
    <source>
        <dbReference type="Proteomes" id="UP000837801"/>
    </source>
</evidence>
<accession>A0A9P0QTV7</accession>
<feature type="compositionally biased region" description="Low complexity" evidence="1">
    <location>
        <begin position="368"/>
        <end position="379"/>
    </location>
</feature>
<feature type="domain" description="Myb-like" evidence="2">
    <location>
        <begin position="9"/>
        <end position="59"/>
    </location>
</feature>
<proteinExistence type="predicted"/>
<feature type="compositionally biased region" description="Polar residues" evidence="1">
    <location>
        <begin position="146"/>
        <end position="158"/>
    </location>
</feature>
<protein>
    <submittedName>
        <fullName evidence="4">Uncharacterized protein</fullName>
    </submittedName>
</protein>
<dbReference type="InterPro" id="IPR001005">
    <property type="entry name" value="SANT/Myb"/>
</dbReference>
<feature type="region of interest" description="Disordered" evidence="1">
    <location>
        <begin position="578"/>
        <end position="620"/>
    </location>
</feature>
<comment type="caution">
    <text evidence="4">The sequence shown here is derived from an EMBL/GenBank/DDBJ whole genome shotgun (WGS) entry which is preliminary data.</text>
</comment>
<dbReference type="Gene3D" id="1.10.10.60">
    <property type="entry name" value="Homeodomain-like"/>
    <property type="match status" value="1"/>
</dbReference>
<gene>
    <name evidence="4" type="ORF">CLIB1423_19S02124</name>
</gene>
<dbReference type="Pfam" id="PF13921">
    <property type="entry name" value="Myb_DNA-bind_6"/>
    <property type="match status" value="1"/>
</dbReference>
<dbReference type="Proteomes" id="UP000837801">
    <property type="component" value="Unassembled WGS sequence"/>
</dbReference>
<dbReference type="PROSITE" id="PS50090">
    <property type="entry name" value="MYB_LIKE"/>
    <property type="match status" value="1"/>
</dbReference>
<feature type="region of interest" description="Disordered" evidence="1">
    <location>
        <begin position="454"/>
        <end position="490"/>
    </location>
</feature>
<feature type="region of interest" description="Disordered" evidence="1">
    <location>
        <begin position="321"/>
        <end position="348"/>
    </location>
</feature>
<dbReference type="SMART" id="SM00717">
    <property type="entry name" value="SANT"/>
    <property type="match status" value="1"/>
</dbReference>
<feature type="region of interest" description="Disordered" evidence="1">
    <location>
        <begin position="365"/>
        <end position="392"/>
    </location>
</feature>
<feature type="region of interest" description="Disordered" evidence="1">
    <location>
        <begin position="146"/>
        <end position="309"/>
    </location>
</feature>
<feature type="compositionally biased region" description="Low complexity" evidence="1">
    <location>
        <begin position="173"/>
        <end position="186"/>
    </location>
</feature>
<dbReference type="EMBL" id="CAKXYY010000019">
    <property type="protein sequence ID" value="CAH2354896.1"/>
    <property type="molecule type" value="Genomic_DNA"/>
</dbReference>
<name>A0A9P0QTV7_9ASCO</name>
<feature type="compositionally biased region" description="Low complexity" evidence="1">
    <location>
        <begin position="71"/>
        <end position="86"/>
    </location>
</feature>
<sequence length="620" mass="64607">MEDIAGAKNFSRTPTSWDAEDDILLMHLKDSQKLGWKEIASHFNNRTPNACQFRWRRLKSGNLKNPPKSLTGAEGKAGSSKAGSTTPGPVGGIGLKKKAMSPSSMGTPSKSNIGGVVGSGPFGLSPGVTFTGYDNNVSNALAGLNALSNTPSNISTPGSYHPSPIPSAITPTGTSSSSGRHNSFGSPVSLDPQPPSAAAAAAANNGGGYYADISIDPTMNLPHNQPHPHAARSVKGGSNGSGGQNGANGAGSGSGGQSGPNTGGDNSRRNSTPIASSSSSSSGKEREHSASGQSSSIIHHRNGSIVGPSFHSNSIIQIVKDERTSISSPTRASVSSLPSKSMNIPHHQSNNNALAHLPVLFGTGGSISGPSPNPSISGASGHGGSVSQQTVTSLRNGSVGSATASGGGNSGGSGGYYSRSGSVVIPFNAEKREDYKIEKKSNSAIAAAAVAATTKHLQNHQAKPSKKAASSTNHNSKDSHNSKAGNTKNGANLFKIPWSMEEDELLINRRNRELSFAELSILLPQRTEGEIWSRIDHLEKLRNGHRASRVNRRRQSSIGLDDVDDFYDVEDVMIDTDDEDDDDEVLLDDDETLGGGPVRRKKRRASSAVNPLSVDRRRLR</sequence>
<dbReference type="InterPro" id="IPR009057">
    <property type="entry name" value="Homeodomain-like_sf"/>
</dbReference>
<organism evidence="4 5">
    <name type="scientific">[Candida] railenensis</name>
    <dbReference type="NCBI Taxonomy" id="45579"/>
    <lineage>
        <taxon>Eukaryota</taxon>
        <taxon>Fungi</taxon>
        <taxon>Dikarya</taxon>
        <taxon>Ascomycota</taxon>
        <taxon>Saccharomycotina</taxon>
        <taxon>Pichiomycetes</taxon>
        <taxon>Debaryomycetaceae</taxon>
        <taxon>Kurtzmaniella</taxon>
    </lineage>
</organism>
<evidence type="ECO:0000256" key="1">
    <source>
        <dbReference type="SAM" id="MobiDB-lite"/>
    </source>
</evidence>
<feature type="region of interest" description="Disordered" evidence="1">
    <location>
        <begin position="59"/>
        <end position="109"/>
    </location>
</feature>
<feature type="domain" description="HTH myb-type" evidence="3">
    <location>
        <begin position="9"/>
        <end position="63"/>
    </location>
</feature>
<dbReference type="OrthoDB" id="2143914at2759"/>
<reference evidence="4" key="1">
    <citation type="submission" date="2022-03" db="EMBL/GenBank/DDBJ databases">
        <authorList>
            <person name="Legras J.-L."/>
            <person name="Devillers H."/>
            <person name="Grondin C."/>
        </authorList>
    </citation>
    <scope>NUCLEOTIDE SEQUENCE</scope>
    <source>
        <strain evidence="4">CLIB 1423</strain>
    </source>
</reference>
<keyword evidence="5" id="KW-1185">Reference proteome</keyword>
<dbReference type="AlphaFoldDB" id="A0A9P0QTV7"/>
<feature type="compositionally biased region" description="Acidic residues" evidence="1">
    <location>
        <begin position="578"/>
        <end position="592"/>
    </location>
</feature>
<evidence type="ECO:0000259" key="3">
    <source>
        <dbReference type="PROSITE" id="PS51294"/>
    </source>
</evidence>
<feature type="compositionally biased region" description="Gly residues" evidence="1">
    <location>
        <begin position="237"/>
        <end position="262"/>
    </location>
</feature>
<evidence type="ECO:0000313" key="4">
    <source>
        <dbReference type="EMBL" id="CAH2354896.1"/>
    </source>
</evidence>